<dbReference type="EMBL" id="AMGX01000014">
    <property type="protein sequence ID" value="EXJ68270.1"/>
    <property type="molecule type" value="Genomic_DNA"/>
</dbReference>
<dbReference type="RefSeq" id="XP_007747656.1">
    <property type="nucleotide sequence ID" value="XM_007749466.1"/>
</dbReference>
<accession>W9WTA9</accession>
<feature type="compositionally biased region" description="Acidic residues" evidence="1">
    <location>
        <begin position="299"/>
        <end position="312"/>
    </location>
</feature>
<evidence type="ECO:0000256" key="1">
    <source>
        <dbReference type="SAM" id="MobiDB-lite"/>
    </source>
</evidence>
<dbReference type="HOGENOM" id="CLU_043829_0_0_1"/>
<feature type="compositionally biased region" description="Polar residues" evidence="1">
    <location>
        <begin position="66"/>
        <end position="76"/>
    </location>
</feature>
<reference evidence="2 3" key="1">
    <citation type="submission" date="2013-03" db="EMBL/GenBank/DDBJ databases">
        <title>The Genome Sequence of Cladophialophora psammophila CBS 110553.</title>
        <authorList>
            <consortium name="The Broad Institute Genomics Platform"/>
            <person name="Cuomo C."/>
            <person name="de Hoog S."/>
            <person name="Gorbushina A."/>
            <person name="Walker B."/>
            <person name="Young S.K."/>
            <person name="Zeng Q."/>
            <person name="Gargeya S."/>
            <person name="Fitzgerald M."/>
            <person name="Haas B."/>
            <person name="Abouelleil A."/>
            <person name="Allen A.W."/>
            <person name="Alvarado L."/>
            <person name="Arachchi H.M."/>
            <person name="Berlin A.M."/>
            <person name="Chapman S.B."/>
            <person name="Gainer-Dewar J."/>
            <person name="Goldberg J."/>
            <person name="Griggs A."/>
            <person name="Gujja S."/>
            <person name="Hansen M."/>
            <person name="Howarth C."/>
            <person name="Imamovic A."/>
            <person name="Ireland A."/>
            <person name="Larimer J."/>
            <person name="McCowan C."/>
            <person name="Murphy C."/>
            <person name="Pearson M."/>
            <person name="Poon T.W."/>
            <person name="Priest M."/>
            <person name="Roberts A."/>
            <person name="Saif S."/>
            <person name="Shea T."/>
            <person name="Sisk P."/>
            <person name="Sykes S."/>
            <person name="Wortman J."/>
            <person name="Nusbaum C."/>
            <person name="Birren B."/>
        </authorList>
    </citation>
    <scope>NUCLEOTIDE SEQUENCE [LARGE SCALE GENOMIC DNA]</scope>
    <source>
        <strain evidence="2 3">CBS 110553</strain>
    </source>
</reference>
<dbReference type="OrthoDB" id="4160813at2759"/>
<dbReference type="AlphaFoldDB" id="W9WTA9"/>
<feature type="region of interest" description="Disordered" evidence="1">
    <location>
        <begin position="221"/>
        <end position="243"/>
    </location>
</feature>
<proteinExistence type="predicted"/>
<comment type="caution">
    <text evidence="2">The sequence shown here is derived from an EMBL/GenBank/DDBJ whole genome shotgun (WGS) entry which is preliminary data.</text>
</comment>
<dbReference type="GeneID" id="19193583"/>
<dbReference type="Proteomes" id="UP000019471">
    <property type="component" value="Unassembled WGS sequence"/>
</dbReference>
<organism evidence="2 3">
    <name type="scientific">Cladophialophora psammophila CBS 110553</name>
    <dbReference type="NCBI Taxonomy" id="1182543"/>
    <lineage>
        <taxon>Eukaryota</taxon>
        <taxon>Fungi</taxon>
        <taxon>Dikarya</taxon>
        <taxon>Ascomycota</taxon>
        <taxon>Pezizomycotina</taxon>
        <taxon>Eurotiomycetes</taxon>
        <taxon>Chaetothyriomycetidae</taxon>
        <taxon>Chaetothyriales</taxon>
        <taxon>Herpotrichiellaceae</taxon>
        <taxon>Cladophialophora</taxon>
    </lineage>
</organism>
<feature type="region of interest" description="Disordered" evidence="1">
    <location>
        <begin position="66"/>
        <end position="105"/>
    </location>
</feature>
<evidence type="ECO:0000313" key="3">
    <source>
        <dbReference type="Proteomes" id="UP000019471"/>
    </source>
</evidence>
<protein>
    <submittedName>
        <fullName evidence="2">Uncharacterized protein</fullName>
    </submittedName>
</protein>
<feature type="region of interest" description="Disordered" evidence="1">
    <location>
        <begin position="282"/>
        <end position="319"/>
    </location>
</feature>
<name>W9WTA9_9EURO</name>
<feature type="compositionally biased region" description="Basic and acidic residues" evidence="1">
    <location>
        <begin position="134"/>
        <end position="149"/>
    </location>
</feature>
<evidence type="ECO:0000313" key="2">
    <source>
        <dbReference type="EMBL" id="EXJ68270.1"/>
    </source>
</evidence>
<gene>
    <name evidence="2" type="ORF">A1O5_08885</name>
</gene>
<feature type="region of interest" description="Disordered" evidence="1">
    <location>
        <begin position="134"/>
        <end position="186"/>
    </location>
</feature>
<sequence>MSFVDLLFPQKELEALGNKWHEPAPKRRRLDSGSVQVVNESFGRQQKQLSEPSLEQRRHRLSTPASIQYGRPSSSFEHVKIRGTKRANSESQPLSHAPNLRKQTTTTKSCFPSFIEPSILRNYLHHLHPKDRHRYTVSDLPKRESRPRDTTSQMSPPNVVEDALSSPGSLIADTSSSPASSDSCPTPAAICEQFRSGPFGHLFNGMRLTDNERDLMEDLLNPSTTLPEDESHAQSNREATPRVELAPEDYLAIDEAFLQNMFPPFGKHIDQPFDFAVNESTNAEEEYDVHSSGLSPAAEEPEEPEETEEVAEEEKTTSHRGIVVYDYSALSVDDFFDLDEASSS</sequence>
<feature type="compositionally biased region" description="Low complexity" evidence="1">
    <location>
        <begin position="172"/>
        <end position="186"/>
    </location>
</feature>
<keyword evidence="3" id="KW-1185">Reference proteome</keyword>